<evidence type="ECO:0000313" key="1">
    <source>
        <dbReference type="EMBL" id="KYD07661.1"/>
    </source>
</evidence>
<sequence length="45" mass="5701">MKKQKRKRKGYLLFRVEDGQKVWLYEELRKYELDARLRNGWKLVM</sequence>
<dbReference type="RefSeq" id="WP_201028944.1">
    <property type="nucleotide sequence ID" value="NZ_LQYS01000114.1"/>
</dbReference>
<evidence type="ECO:0000313" key="2">
    <source>
        <dbReference type="Proteomes" id="UP000075455"/>
    </source>
</evidence>
<dbReference type="STRING" id="81408.B4119_3412"/>
<comment type="caution">
    <text evidence="1">The sequence shown here is derived from an EMBL/GenBank/DDBJ whole genome shotgun (WGS) entry which is preliminary data.</text>
</comment>
<protein>
    <submittedName>
        <fullName evidence="1">Uncharacterized protein</fullName>
    </submittedName>
</protein>
<reference evidence="1 2" key="1">
    <citation type="submission" date="2016-01" db="EMBL/GenBank/DDBJ databases">
        <title>Draft Genome Sequences of Seven Thermophilic Sporeformers Isolated from Foods.</title>
        <authorList>
            <person name="Berendsen E.M."/>
            <person name="Wells-Bennik M.H."/>
            <person name="Krawcyk A.O."/>
            <person name="De Jong A."/>
            <person name="Holsappel S."/>
            <person name="Eijlander R.T."/>
            <person name="Kuipers O.P."/>
        </authorList>
    </citation>
    <scope>NUCLEOTIDE SEQUENCE [LARGE SCALE GENOMIC DNA]</scope>
    <source>
        <strain evidence="1 2">B4119</strain>
    </source>
</reference>
<proteinExistence type="predicted"/>
<organism evidence="1 2">
    <name type="scientific">Saccharococcus caldoxylosilyticus</name>
    <dbReference type="NCBI Taxonomy" id="81408"/>
    <lineage>
        <taxon>Bacteria</taxon>
        <taxon>Bacillati</taxon>
        <taxon>Bacillota</taxon>
        <taxon>Bacilli</taxon>
        <taxon>Bacillales</taxon>
        <taxon>Anoxybacillaceae</taxon>
        <taxon>Saccharococcus</taxon>
    </lineage>
</organism>
<dbReference type="EMBL" id="LQYS01000114">
    <property type="protein sequence ID" value="KYD07661.1"/>
    <property type="molecule type" value="Genomic_DNA"/>
</dbReference>
<dbReference type="AlphaFoldDB" id="A0A150L5S7"/>
<dbReference type="PATRIC" id="fig|81408.3.peg.957"/>
<gene>
    <name evidence="1" type="ORF">B4119_3412</name>
</gene>
<dbReference type="Proteomes" id="UP000075455">
    <property type="component" value="Unassembled WGS sequence"/>
</dbReference>
<accession>A0A150L5S7</accession>
<name>A0A150L5S7_9BACL</name>